<dbReference type="Pfam" id="PF14688">
    <property type="entry name" value="DUF4461"/>
    <property type="match status" value="1"/>
</dbReference>
<accession>A0A150H0Q4</accession>
<organism evidence="2 3">
    <name type="scientific">Gonium pectorale</name>
    <name type="common">Green alga</name>
    <dbReference type="NCBI Taxonomy" id="33097"/>
    <lineage>
        <taxon>Eukaryota</taxon>
        <taxon>Viridiplantae</taxon>
        <taxon>Chlorophyta</taxon>
        <taxon>core chlorophytes</taxon>
        <taxon>Chlorophyceae</taxon>
        <taxon>CS clade</taxon>
        <taxon>Chlamydomonadales</taxon>
        <taxon>Volvocaceae</taxon>
        <taxon>Gonium</taxon>
    </lineage>
</organism>
<comment type="caution">
    <text evidence="2">The sequence shown here is derived from an EMBL/GenBank/DDBJ whole genome shotgun (WGS) entry which is preliminary data.</text>
</comment>
<dbReference type="InterPro" id="IPR027989">
    <property type="entry name" value="DUF4461"/>
</dbReference>
<dbReference type="InterPro" id="IPR027986">
    <property type="entry name" value="TCAIM"/>
</dbReference>
<dbReference type="PANTHER" id="PTHR31596:SF1">
    <property type="entry name" value="T-CELL ACTIVATION INHIBITOR, MITOCHONDRIAL"/>
    <property type="match status" value="1"/>
</dbReference>
<dbReference type="PANTHER" id="PTHR31596">
    <property type="entry name" value="T-CELL ACTIVATION INHIBITOR, MITOCHONDRIAL"/>
    <property type="match status" value="1"/>
</dbReference>
<dbReference type="EMBL" id="LSYV01000003">
    <property type="protein sequence ID" value="KXZ55614.1"/>
    <property type="molecule type" value="Genomic_DNA"/>
</dbReference>
<evidence type="ECO:0000259" key="1">
    <source>
        <dbReference type="Pfam" id="PF14688"/>
    </source>
</evidence>
<proteinExistence type="predicted"/>
<dbReference type="OrthoDB" id="1888383at2759"/>
<feature type="domain" description="DUF4461" evidence="1">
    <location>
        <begin position="112"/>
        <end position="426"/>
    </location>
</feature>
<keyword evidence="3" id="KW-1185">Reference proteome</keyword>
<protein>
    <recommendedName>
        <fullName evidence="1">DUF4461 domain-containing protein</fullName>
    </recommendedName>
</protein>
<dbReference type="Proteomes" id="UP000075714">
    <property type="component" value="Unassembled WGS sequence"/>
</dbReference>
<reference evidence="3" key="1">
    <citation type="journal article" date="2016" name="Nat. Commun.">
        <title>The Gonium pectorale genome demonstrates co-option of cell cycle regulation during the evolution of multicellularity.</title>
        <authorList>
            <person name="Hanschen E.R."/>
            <person name="Marriage T.N."/>
            <person name="Ferris P.J."/>
            <person name="Hamaji T."/>
            <person name="Toyoda A."/>
            <person name="Fujiyama A."/>
            <person name="Neme R."/>
            <person name="Noguchi H."/>
            <person name="Minakuchi Y."/>
            <person name="Suzuki M."/>
            <person name="Kawai-Toyooka H."/>
            <person name="Smith D.R."/>
            <person name="Sparks H."/>
            <person name="Anderson J."/>
            <person name="Bakaric R."/>
            <person name="Luria V."/>
            <person name="Karger A."/>
            <person name="Kirschner M.W."/>
            <person name="Durand P.M."/>
            <person name="Michod R.E."/>
            <person name="Nozaki H."/>
            <person name="Olson B.J."/>
        </authorList>
    </citation>
    <scope>NUCLEOTIDE SEQUENCE [LARGE SCALE GENOMIC DNA]</scope>
    <source>
        <strain evidence="3">NIES-2863</strain>
    </source>
</reference>
<evidence type="ECO:0000313" key="2">
    <source>
        <dbReference type="EMBL" id="KXZ55614.1"/>
    </source>
</evidence>
<sequence length="433" mass="46353">MECMPRLLSVARITPGQERNERSFKLLQEYIALARGGDPRSPAARLPYRFVFYMREEPRALGAEEADQEALAGPTRKALSKLLAACGLATTGRDADTAGGEEEGGQGEGPLSLAAFLPEAVELLRQAEAARPSDPAVRVANLRGALRLHHQVMVSFADKQLAPARQAALLERLARLVGATPGLRLQGCHIVMGDRLGLDRLGQLCLSASEPDDAWADFLAGVDLDFVRQQRAAVQALRNLEASVARAAGVAQIFTPYGNLTEPSYRAFLERLADAANSRGPLGSAEARELSLCVLPAAGPGLAYREDGPREAACRLDASAAGVLQVDSDAAADDVYAGVAALGADALRALRAQRHTEQQLRGLADQTRLRLRLRSLTRDPRVSPADFRRVCGMLLDQSAALMPLLEGCTVRVAFANRLAPDGSCIEVAHNCQL</sequence>
<gene>
    <name evidence="2" type="ORF">GPECTOR_2g1164</name>
</gene>
<dbReference type="AlphaFoldDB" id="A0A150H0Q4"/>
<dbReference type="GO" id="GO:0005739">
    <property type="term" value="C:mitochondrion"/>
    <property type="evidence" value="ECO:0007669"/>
    <property type="project" value="TreeGrafter"/>
</dbReference>
<evidence type="ECO:0000313" key="3">
    <source>
        <dbReference type="Proteomes" id="UP000075714"/>
    </source>
</evidence>
<name>A0A150H0Q4_GONPE</name>